<proteinExistence type="inferred from homology"/>
<feature type="transmembrane region" description="Helical" evidence="2">
    <location>
        <begin position="202"/>
        <end position="220"/>
    </location>
</feature>
<feature type="transmembrane region" description="Helical" evidence="2">
    <location>
        <begin position="350"/>
        <end position="372"/>
    </location>
</feature>
<accession>A0ABT3SAE1</accession>
<dbReference type="EMBL" id="JAPJDO010000004">
    <property type="protein sequence ID" value="MCX2936482.1"/>
    <property type="molecule type" value="Genomic_DNA"/>
</dbReference>
<dbReference type="PANTHER" id="PTHR31082:SF4">
    <property type="entry name" value="PHEROMONE-REGULATED MEMBRANE PROTEIN 10"/>
    <property type="match status" value="1"/>
</dbReference>
<feature type="transmembrane region" description="Helical" evidence="2">
    <location>
        <begin position="145"/>
        <end position="163"/>
    </location>
</feature>
<keyword evidence="2" id="KW-0812">Transmembrane</keyword>
<name>A0ABT3SAE1_9MYCO</name>
<comment type="caution">
    <text evidence="4">The sequence shown here is derived from an EMBL/GenBank/DDBJ whole genome shotgun (WGS) entry which is preliminary data.</text>
</comment>
<feature type="transmembrane region" description="Helical" evidence="2">
    <location>
        <begin position="16"/>
        <end position="34"/>
    </location>
</feature>
<organism evidence="4 5">
    <name type="scientific">Mycobacterium pinniadriaticum</name>
    <dbReference type="NCBI Taxonomy" id="2994102"/>
    <lineage>
        <taxon>Bacteria</taxon>
        <taxon>Bacillati</taxon>
        <taxon>Actinomycetota</taxon>
        <taxon>Actinomycetes</taxon>
        <taxon>Mycobacteriales</taxon>
        <taxon>Mycobacteriaceae</taxon>
        <taxon>Mycobacterium</taxon>
    </lineage>
</organism>
<evidence type="ECO:0000313" key="4">
    <source>
        <dbReference type="EMBL" id="MCX2936482.1"/>
    </source>
</evidence>
<gene>
    <name evidence="4" type="ORF">ORI27_07220</name>
</gene>
<feature type="transmembrane region" description="Helical" evidence="2">
    <location>
        <begin position="378"/>
        <end position="401"/>
    </location>
</feature>
<dbReference type="InterPro" id="IPR010619">
    <property type="entry name" value="ThrE-like_N"/>
</dbReference>
<feature type="transmembrane region" description="Helical" evidence="2">
    <location>
        <begin position="172"/>
        <end position="190"/>
    </location>
</feature>
<comment type="similarity">
    <text evidence="1">Belongs to the ThrE exporter (TC 2.A.79) family.</text>
</comment>
<evidence type="ECO:0000256" key="1">
    <source>
        <dbReference type="ARBA" id="ARBA00034125"/>
    </source>
</evidence>
<evidence type="ECO:0000313" key="5">
    <source>
        <dbReference type="Proteomes" id="UP001300745"/>
    </source>
</evidence>
<reference evidence="4 5" key="1">
    <citation type="submission" date="2022-11" db="EMBL/GenBank/DDBJ databases">
        <title>Mycobacterium sp. nov.</title>
        <authorList>
            <person name="Papic B."/>
            <person name="Spicic S."/>
            <person name="Duvnjak S."/>
        </authorList>
    </citation>
    <scope>NUCLEOTIDE SEQUENCE [LARGE SCALE GENOMIC DNA]</scope>
    <source>
        <strain evidence="4 5">CVI_P4</strain>
    </source>
</reference>
<sequence length="414" mass="43983">MTQHPGQAPDSVSVDFLARLGAAMMAANYPIALIRRTLAAAADRYGLSNQLLLLPNFVQFGGSAHAAGTTVRVERSDADLRFDQTFPLATLVRDVQTGRITAPDGLAELARIHQLAPRFRPWVTVIGYMVQSTAFALIIQPTLPALLSAAGFGLMVGMLRLLARTSNAVQQLLPTIASFLVALIEFSLGRVWHFSQDSVRDILAPLAVFLPGAAITLAVIDLTTREVVSGSSRLTYGLMRLAQLAFGILIAAQVVGVTTAELNTLQFNTFGLWAPWAGVLLYACGILFYLGPPVRFLPWLMVTLLITYASQVAANALFGNYASGFGGGLALMLCALAISQRPNAPPAAALLQPGFWLLVPGSIGLIGVMQLINTSTSASITAMLVSMIAIALGLQSGLLLWRGRLPLAGRTDTS</sequence>
<protein>
    <submittedName>
        <fullName evidence="4">Threonine/serine exporter family protein</fullName>
    </submittedName>
</protein>
<keyword evidence="2" id="KW-1133">Transmembrane helix</keyword>
<dbReference type="PANTHER" id="PTHR31082">
    <property type="entry name" value="PHEROMONE-REGULATED MEMBRANE PROTEIN 10"/>
    <property type="match status" value="1"/>
</dbReference>
<evidence type="ECO:0000259" key="3">
    <source>
        <dbReference type="Pfam" id="PF06738"/>
    </source>
</evidence>
<keyword evidence="2" id="KW-0472">Membrane</keyword>
<feature type="domain" description="Threonine/serine exporter-like N-terminal" evidence="3">
    <location>
        <begin position="15"/>
        <end position="254"/>
    </location>
</feature>
<dbReference type="InterPro" id="IPR051361">
    <property type="entry name" value="ThrE/Ser_Exporter"/>
</dbReference>
<feature type="transmembrane region" description="Helical" evidence="2">
    <location>
        <begin position="241"/>
        <end position="260"/>
    </location>
</feature>
<feature type="transmembrane region" description="Helical" evidence="2">
    <location>
        <begin position="320"/>
        <end position="338"/>
    </location>
</feature>
<feature type="transmembrane region" description="Helical" evidence="2">
    <location>
        <begin position="272"/>
        <end position="290"/>
    </location>
</feature>
<evidence type="ECO:0000256" key="2">
    <source>
        <dbReference type="SAM" id="Phobius"/>
    </source>
</evidence>
<keyword evidence="5" id="KW-1185">Reference proteome</keyword>
<dbReference type="Pfam" id="PF06738">
    <property type="entry name" value="ThrE"/>
    <property type="match status" value="1"/>
</dbReference>
<dbReference type="Proteomes" id="UP001300745">
    <property type="component" value="Unassembled WGS sequence"/>
</dbReference>
<dbReference type="RefSeq" id="WP_265995751.1">
    <property type="nucleotide sequence ID" value="NZ_JAPJDN010000004.1"/>
</dbReference>